<dbReference type="EMBL" id="JACHXI010000018">
    <property type="protein sequence ID" value="MBB3104662.1"/>
    <property type="molecule type" value="Genomic_DNA"/>
</dbReference>
<evidence type="ECO:0000313" key="3">
    <source>
        <dbReference type="EMBL" id="MBB3104662.1"/>
    </source>
</evidence>
<accession>A0A839T5F2</accession>
<sequence>MKKIVAFSLLLAGSQYSAASEVHAESDAKAGEGFGGLSGMMVGAAAGGPIGAVAGAVAGMFTGGSVQDVAGISANDNKEMLAKKMSEKKSADERVANLERRGRNALN</sequence>
<proteinExistence type="predicted"/>
<keyword evidence="4" id="KW-1185">Reference proteome</keyword>
<dbReference type="AlphaFoldDB" id="A0A839T5F2"/>
<protein>
    <submittedName>
        <fullName evidence="3">Uncharacterized protein YcfJ</fullName>
    </submittedName>
</protein>
<evidence type="ECO:0000256" key="2">
    <source>
        <dbReference type="SAM" id="SignalP"/>
    </source>
</evidence>
<keyword evidence="2" id="KW-0732">Signal</keyword>
<evidence type="ECO:0000313" key="4">
    <source>
        <dbReference type="Proteomes" id="UP000549250"/>
    </source>
</evidence>
<comment type="caution">
    <text evidence="3">The sequence shown here is derived from an EMBL/GenBank/DDBJ whole genome shotgun (WGS) entry which is preliminary data.</text>
</comment>
<reference evidence="3 4" key="1">
    <citation type="submission" date="2020-08" db="EMBL/GenBank/DDBJ databases">
        <title>Genomic Encyclopedia of Type Strains, Phase III (KMG-III): the genomes of soil and plant-associated and newly described type strains.</title>
        <authorList>
            <person name="Whitman W."/>
        </authorList>
    </citation>
    <scope>NUCLEOTIDE SEQUENCE [LARGE SCALE GENOMIC DNA]</scope>
    <source>
        <strain evidence="3 4">CECT 4462</strain>
    </source>
</reference>
<feature type="chain" id="PRO_5032908630" evidence="2">
    <location>
        <begin position="19"/>
        <end position="107"/>
    </location>
</feature>
<organism evidence="3 4">
    <name type="scientific">Azomonas macrocytogenes</name>
    <name type="common">Azotobacter macrocytogenes</name>
    <dbReference type="NCBI Taxonomy" id="69962"/>
    <lineage>
        <taxon>Bacteria</taxon>
        <taxon>Pseudomonadati</taxon>
        <taxon>Pseudomonadota</taxon>
        <taxon>Gammaproteobacteria</taxon>
        <taxon>Pseudomonadales</taxon>
        <taxon>Pseudomonadaceae</taxon>
        <taxon>Azomonas</taxon>
    </lineage>
</organism>
<gene>
    <name evidence="3" type="ORF">FHR87_003087</name>
</gene>
<evidence type="ECO:0000256" key="1">
    <source>
        <dbReference type="SAM" id="MobiDB-lite"/>
    </source>
</evidence>
<name>A0A839T5F2_AZOMA</name>
<feature type="signal peptide" evidence="2">
    <location>
        <begin position="1"/>
        <end position="18"/>
    </location>
</feature>
<feature type="region of interest" description="Disordered" evidence="1">
    <location>
        <begin position="83"/>
        <end position="107"/>
    </location>
</feature>
<dbReference type="RefSeq" id="WP_183167560.1">
    <property type="nucleotide sequence ID" value="NZ_JACHXI010000018.1"/>
</dbReference>
<dbReference type="Proteomes" id="UP000549250">
    <property type="component" value="Unassembled WGS sequence"/>
</dbReference>